<dbReference type="CDD" id="cd00035">
    <property type="entry name" value="ChtBD1"/>
    <property type="match status" value="1"/>
</dbReference>
<organism evidence="3">
    <name type="scientific">Spongospora subterranea</name>
    <dbReference type="NCBI Taxonomy" id="70186"/>
    <lineage>
        <taxon>Eukaryota</taxon>
        <taxon>Sar</taxon>
        <taxon>Rhizaria</taxon>
        <taxon>Endomyxa</taxon>
        <taxon>Phytomyxea</taxon>
        <taxon>Plasmodiophorida</taxon>
        <taxon>Plasmodiophoridae</taxon>
        <taxon>Spongospora</taxon>
    </lineage>
</organism>
<dbReference type="AlphaFoldDB" id="A0A0H5QEU6"/>
<accession>A0A0H5QEU6</accession>
<sequence>GSCLPIPPENNIETMLSFRLLSPPGVDMTITLETGTNGCGGQRNGSASVRLSSYNALDGQDTFIRIPLTDFGTQAQDWFNGRLRALTLSVPAMQWAALIQLDDCQLVSRPRLYPLRQQSDLKSLISQINQGPPQQGWSPVRQDGRCGPSFGWASCSAGACCSARGWCGSTPLHCLSVQSLVA</sequence>
<reference evidence="3" key="1">
    <citation type="submission" date="2015-04" db="EMBL/GenBank/DDBJ databases">
        <title>The genome sequence of the plant pathogenic Rhizarian Plasmodiophora brassicae reveals insights in its biotrophic life cycle and the origin of chitin synthesis.</title>
        <authorList>
            <person name="Schwelm A."/>
            <person name="Fogelqvist J."/>
            <person name="Knaust A."/>
            <person name="Julke S."/>
            <person name="Lilja T."/>
            <person name="Dhandapani V."/>
            <person name="Bonilla-Rosso G."/>
            <person name="Karlsson M."/>
            <person name="Shevchenko A."/>
            <person name="Choi S.R."/>
            <person name="Kim H.G."/>
            <person name="Park J.Y."/>
            <person name="Lim Y.P."/>
            <person name="Ludwig-Muller J."/>
            <person name="Dixelius C."/>
        </authorList>
    </citation>
    <scope>NUCLEOTIDE SEQUENCE</scope>
    <source>
        <tissue evidence="3">Potato root galls</tissue>
    </source>
</reference>
<dbReference type="GO" id="GO:0008061">
    <property type="term" value="F:chitin binding"/>
    <property type="evidence" value="ECO:0007669"/>
    <property type="project" value="UniProtKB-KW"/>
</dbReference>
<proteinExistence type="predicted"/>
<dbReference type="Pfam" id="PF00187">
    <property type="entry name" value="Chitin_bind_1"/>
    <property type="match status" value="1"/>
</dbReference>
<protein>
    <recommendedName>
        <fullName evidence="2">Chitin-binding type-1 domain-containing protein</fullName>
    </recommendedName>
</protein>
<dbReference type="InterPro" id="IPR036861">
    <property type="entry name" value="Endochitinase-like_sf"/>
</dbReference>
<feature type="non-terminal residue" evidence="3">
    <location>
        <position position="1"/>
    </location>
</feature>
<dbReference type="SUPFAM" id="SSF57016">
    <property type="entry name" value="Plant lectins/antimicrobial peptides"/>
    <property type="match status" value="1"/>
</dbReference>
<dbReference type="EMBL" id="HACM01000028">
    <property type="protein sequence ID" value="CRZ00470.1"/>
    <property type="molecule type" value="Transcribed_RNA"/>
</dbReference>
<feature type="non-terminal residue" evidence="3">
    <location>
        <position position="182"/>
    </location>
</feature>
<dbReference type="InterPro" id="IPR001002">
    <property type="entry name" value="Chitin-bd_1"/>
</dbReference>
<keyword evidence="1" id="KW-0147">Chitin-binding</keyword>
<evidence type="ECO:0000313" key="3">
    <source>
        <dbReference type="EMBL" id="CRZ00470.1"/>
    </source>
</evidence>
<feature type="domain" description="Chitin-binding type-1" evidence="2">
    <location>
        <begin position="145"/>
        <end position="175"/>
    </location>
</feature>
<evidence type="ECO:0000256" key="1">
    <source>
        <dbReference type="ARBA" id="ARBA00022669"/>
    </source>
</evidence>
<evidence type="ECO:0000259" key="2">
    <source>
        <dbReference type="Pfam" id="PF00187"/>
    </source>
</evidence>
<dbReference type="Gene3D" id="3.30.60.10">
    <property type="entry name" value="Endochitinase-like"/>
    <property type="match status" value="1"/>
</dbReference>
<name>A0A0H5QEU6_9EUKA</name>